<dbReference type="OrthoDB" id="415649at2759"/>
<evidence type="ECO:0000256" key="1">
    <source>
        <dbReference type="SAM" id="MobiDB-lite"/>
    </source>
</evidence>
<accession>A0A812K0T4</accession>
<evidence type="ECO:0000313" key="2">
    <source>
        <dbReference type="EMBL" id="CAE7217960.1"/>
    </source>
</evidence>
<organism evidence="2 3">
    <name type="scientific">Symbiodinium natans</name>
    <dbReference type="NCBI Taxonomy" id="878477"/>
    <lineage>
        <taxon>Eukaryota</taxon>
        <taxon>Sar</taxon>
        <taxon>Alveolata</taxon>
        <taxon>Dinophyceae</taxon>
        <taxon>Suessiales</taxon>
        <taxon>Symbiodiniaceae</taxon>
        <taxon>Symbiodinium</taxon>
    </lineage>
</organism>
<sequence>MAPANTPMACHMPWPDANKQAKETPSSCLPQFTPGGSMPCPGTPTVMGGPWSPVAGPADALRVFLGQNHVSGAELAARLQAAAPESYED</sequence>
<reference evidence="2" key="1">
    <citation type="submission" date="2021-02" db="EMBL/GenBank/DDBJ databases">
        <authorList>
            <person name="Dougan E. K."/>
            <person name="Rhodes N."/>
            <person name="Thang M."/>
            <person name="Chan C."/>
        </authorList>
    </citation>
    <scope>NUCLEOTIDE SEQUENCE</scope>
</reference>
<dbReference type="AlphaFoldDB" id="A0A812K0T4"/>
<protein>
    <submittedName>
        <fullName evidence="2">Uncharacterized protein</fullName>
    </submittedName>
</protein>
<dbReference type="EMBL" id="CAJNDS010000557">
    <property type="protein sequence ID" value="CAE7217960.1"/>
    <property type="molecule type" value="Genomic_DNA"/>
</dbReference>
<proteinExistence type="predicted"/>
<feature type="region of interest" description="Disordered" evidence="1">
    <location>
        <begin position="1"/>
        <end position="45"/>
    </location>
</feature>
<comment type="caution">
    <text evidence="2">The sequence shown here is derived from an EMBL/GenBank/DDBJ whole genome shotgun (WGS) entry which is preliminary data.</text>
</comment>
<dbReference type="Proteomes" id="UP000604046">
    <property type="component" value="Unassembled WGS sequence"/>
</dbReference>
<keyword evidence="3" id="KW-1185">Reference proteome</keyword>
<evidence type="ECO:0000313" key="3">
    <source>
        <dbReference type="Proteomes" id="UP000604046"/>
    </source>
</evidence>
<gene>
    <name evidence="2" type="ORF">SNAT2548_LOCUS7805</name>
</gene>
<name>A0A812K0T4_9DINO</name>